<dbReference type="Pfam" id="PF03544">
    <property type="entry name" value="TonB_C"/>
    <property type="match status" value="1"/>
</dbReference>
<dbReference type="InterPro" id="IPR037682">
    <property type="entry name" value="TonB_C"/>
</dbReference>
<dbReference type="PROSITE" id="PS52015">
    <property type="entry name" value="TONB_CTD"/>
    <property type="match status" value="1"/>
</dbReference>
<evidence type="ECO:0000259" key="6">
    <source>
        <dbReference type="PROSITE" id="PS52015"/>
    </source>
</evidence>
<dbReference type="RefSeq" id="WP_380599612.1">
    <property type="nucleotide sequence ID" value="NZ_JBHSDU010000003.1"/>
</dbReference>
<dbReference type="Proteomes" id="UP001595904">
    <property type="component" value="Unassembled WGS sequence"/>
</dbReference>
<evidence type="ECO:0000256" key="4">
    <source>
        <dbReference type="ARBA" id="ARBA00023136"/>
    </source>
</evidence>
<keyword evidence="8" id="KW-1185">Reference proteome</keyword>
<keyword evidence="2" id="KW-0812">Transmembrane</keyword>
<feature type="chain" id="PRO_5045298204" evidence="5">
    <location>
        <begin position="29"/>
        <end position="362"/>
    </location>
</feature>
<comment type="caution">
    <text evidence="7">The sequence shown here is derived from an EMBL/GenBank/DDBJ whole genome shotgun (WGS) entry which is preliminary data.</text>
</comment>
<evidence type="ECO:0000313" key="8">
    <source>
        <dbReference type="Proteomes" id="UP001595904"/>
    </source>
</evidence>
<keyword evidence="5" id="KW-0732">Signal</keyword>
<dbReference type="Gene3D" id="3.30.1150.10">
    <property type="match status" value="1"/>
</dbReference>
<gene>
    <name evidence="7" type="ORF">ACFPN2_19790</name>
</gene>
<keyword evidence="3" id="KW-1133">Transmembrane helix</keyword>
<dbReference type="InterPro" id="IPR006260">
    <property type="entry name" value="TonB/TolA_C"/>
</dbReference>
<organism evidence="7 8">
    <name type="scientific">Steroidobacter flavus</name>
    <dbReference type="NCBI Taxonomy" id="1842136"/>
    <lineage>
        <taxon>Bacteria</taxon>
        <taxon>Pseudomonadati</taxon>
        <taxon>Pseudomonadota</taxon>
        <taxon>Gammaproteobacteria</taxon>
        <taxon>Steroidobacterales</taxon>
        <taxon>Steroidobacteraceae</taxon>
        <taxon>Steroidobacter</taxon>
    </lineage>
</organism>
<reference evidence="8" key="1">
    <citation type="journal article" date="2019" name="Int. J. Syst. Evol. Microbiol.">
        <title>The Global Catalogue of Microorganisms (GCM) 10K type strain sequencing project: providing services to taxonomists for standard genome sequencing and annotation.</title>
        <authorList>
            <consortium name="The Broad Institute Genomics Platform"/>
            <consortium name="The Broad Institute Genome Sequencing Center for Infectious Disease"/>
            <person name="Wu L."/>
            <person name="Ma J."/>
        </authorList>
    </citation>
    <scope>NUCLEOTIDE SEQUENCE [LARGE SCALE GENOMIC DNA]</scope>
    <source>
        <strain evidence="8">CGMCC 1.10759</strain>
    </source>
</reference>
<evidence type="ECO:0000256" key="5">
    <source>
        <dbReference type="SAM" id="SignalP"/>
    </source>
</evidence>
<keyword evidence="4" id="KW-0472">Membrane</keyword>
<name>A0ABV8SUZ3_9GAMM</name>
<protein>
    <submittedName>
        <fullName evidence="7">TonB family protein</fullName>
    </submittedName>
</protein>
<sequence>MRFAVIASKRLVLTALALAALPFGSALADCTRPNFKINIPDGASATEEEMKTATQTLLKLDQDMGEYLRCIKGAASQSTVGKDEATRQKLLQEYVDSHNSTTDELAGLAACFNAQVAVFQKTKGGAGGKSADCSSHMAAAKNRTPAPAPGGTPMPSNIVKESDGYSFELQGGSWSYTLIRDDTPRYCGEKSDKHCVRRTVFVSNGSDLELECKAYIKYDGTDAKGNAQPSAQAVVLKKTIRAVLASMAEQGVNAGTFEATCTPRPPLPPLNTEANCKYEVVKPVNISDFYPSEARQLDEQGPVVVEFTVPGKAASPTDIKVVASSLSPRLDQGAVQAVGAMIMSSPCKNQRYRLRLNFQLEE</sequence>
<accession>A0ABV8SUZ3</accession>
<evidence type="ECO:0000256" key="3">
    <source>
        <dbReference type="ARBA" id="ARBA00022989"/>
    </source>
</evidence>
<evidence type="ECO:0000256" key="2">
    <source>
        <dbReference type="ARBA" id="ARBA00022692"/>
    </source>
</evidence>
<comment type="subcellular location">
    <subcellularLocation>
        <location evidence="1">Membrane</location>
        <topology evidence="1">Single-pass membrane protein</topology>
    </subcellularLocation>
</comment>
<proteinExistence type="predicted"/>
<feature type="domain" description="TonB C-terminal" evidence="6">
    <location>
        <begin position="275"/>
        <end position="362"/>
    </location>
</feature>
<evidence type="ECO:0000313" key="7">
    <source>
        <dbReference type="EMBL" id="MFC4311351.1"/>
    </source>
</evidence>
<dbReference type="NCBIfam" id="TIGR01352">
    <property type="entry name" value="tonB_Cterm"/>
    <property type="match status" value="1"/>
</dbReference>
<feature type="signal peptide" evidence="5">
    <location>
        <begin position="1"/>
        <end position="28"/>
    </location>
</feature>
<dbReference type="SUPFAM" id="SSF74653">
    <property type="entry name" value="TolA/TonB C-terminal domain"/>
    <property type="match status" value="1"/>
</dbReference>
<evidence type="ECO:0000256" key="1">
    <source>
        <dbReference type="ARBA" id="ARBA00004167"/>
    </source>
</evidence>
<dbReference type="EMBL" id="JBHSDU010000003">
    <property type="protein sequence ID" value="MFC4311351.1"/>
    <property type="molecule type" value="Genomic_DNA"/>
</dbReference>